<dbReference type="PANTHER" id="PTHR30537:SF79">
    <property type="entry name" value="TRANSCRIPTIONAL REGULATOR-RELATED"/>
    <property type="match status" value="1"/>
</dbReference>
<proteinExistence type="inferred from homology"/>
<dbReference type="PROSITE" id="PS50931">
    <property type="entry name" value="HTH_LYSR"/>
    <property type="match status" value="1"/>
</dbReference>
<dbReference type="CDD" id="cd08432">
    <property type="entry name" value="PBP2_GcdR_TrpI_HvrB_AmpR_like"/>
    <property type="match status" value="1"/>
</dbReference>
<evidence type="ECO:0000256" key="3">
    <source>
        <dbReference type="ARBA" id="ARBA00023125"/>
    </source>
</evidence>
<evidence type="ECO:0000256" key="2">
    <source>
        <dbReference type="ARBA" id="ARBA00023015"/>
    </source>
</evidence>
<reference evidence="6 7" key="1">
    <citation type="submission" date="2016-10" db="EMBL/GenBank/DDBJ databases">
        <authorList>
            <person name="de Groot N.N."/>
        </authorList>
    </citation>
    <scope>NUCLEOTIDE SEQUENCE [LARGE SCALE GENOMIC DNA]</scope>
    <source>
        <strain evidence="6 7">CGMCC 1.6133</strain>
    </source>
</reference>
<dbReference type="EMBL" id="FNES01000002">
    <property type="protein sequence ID" value="SDJ00625.1"/>
    <property type="molecule type" value="Genomic_DNA"/>
</dbReference>
<dbReference type="SUPFAM" id="SSF53850">
    <property type="entry name" value="Periplasmic binding protein-like II"/>
    <property type="match status" value="1"/>
</dbReference>
<evidence type="ECO:0000313" key="7">
    <source>
        <dbReference type="Proteomes" id="UP000198525"/>
    </source>
</evidence>
<evidence type="ECO:0000256" key="4">
    <source>
        <dbReference type="ARBA" id="ARBA00023163"/>
    </source>
</evidence>
<dbReference type="AlphaFoldDB" id="A0A1G8Q824"/>
<dbReference type="InterPro" id="IPR058163">
    <property type="entry name" value="LysR-type_TF_proteobact-type"/>
</dbReference>
<keyword evidence="2" id="KW-0805">Transcription regulation</keyword>
<keyword evidence="7" id="KW-1185">Reference proteome</keyword>
<protein>
    <submittedName>
        <fullName evidence="6">DNA-binding transcriptional regulator, LysR family</fullName>
    </submittedName>
</protein>
<dbReference type="GO" id="GO:0043565">
    <property type="term" value="F:sequence-specific DNA binding"/>
    <property type="evidence" value="ECO:0007669"/>
    <property type="project" value="TreeGrafter"/>
</dbReference>
<name>A0A1G8Q824_9GAMM</name>
<dbReference type="GO" id="GO:0006351">
    <property type="term" value="P:DNA-templated transcription"/>
    <property type="evidence" value="ECO:0007669"/>
    <property type="project" value="TreeGrafter"/>
</dbReference>
<dbReference type="Pfam" id="PF00126">
    <property type="entry name" value="HTH_1"/>
    <property type="match status" value="1"/>
</dbReference>
<keyword evidence="4" id="KW-0804">Transcription</keyword>
<dbReference type="PANTHER" id="PTHR30537">
    <property type="entry name" value="HTH-TYPE TRANSCRIPTIONAL REGULATOR"/>
    <property type="match status" value="1"/>
</dbReference>
<dbReference type="FunFam" id="1.10.10.10:FF:000001">
    <property type="entry name" value="LysR family transcriptional regulator"/>
    <property type="match status" value="1"/>
</dbReference>
<sequence>MKSFRHRLPPLYSLLVFEAAARQQNFSRAARELHVSQAAVSQQVRALEAYLETALFRRAGRGVALTRQGEQLQERVNAALSYLVDAVQTVSAPQATLDLSLAANTAVSHLWLSPAMHAFWRRHPAASIHCRLVTSDHSSDLVADDIDIAILYDSPPRQDWVLVPLFEECLFPVAAPAYLDRHGRDLAGPEALFEHRLLDFERIEPNWVNWGRWFAAMGMEEAVPVREAVFNSYSLLLDAAEHGQGVALGTRHLVDARLAAGTLERLGQHQVSTGCHYWLACRRHRQGDPEVERFTAWLLGWNPLSAKRPGS</sequence>
<dbReference type="STRING" id="376427.SAMN04487954_102319"/>
<dbReference type="Proteomes" id="UP000198525">
    <property type="component" value="Unassembled WGS sequence"/>
</dbReference>
<dbReference type="InterPro" id="IPR036388">
    <property type="entry name" value="WH-like_DNA-bd_sf"/>
</dbReference>
<keyword evidence="3 6" id="KW-0238">DNA-binding</keyword>
<accession>A0A1G8Q824</accession>
<dbReference type="GO" id="GO:0003700">
    <property type="term" value="F:DNA-binding transcription factor activity"/>
    <property type="evidence" value="ECO:0007669"/>
    <property type="project" value="InterPro"/>
</dbReference>
<dbReference type="PRINTS" id="PR00039">
    <property type="entry name" value="HTHLYSR"/>
</dbReference>
<dbReference type="RefSeq" id="WP_089683158.1">
    <property type="nucleotide sequence ID" value="NZ_FNES01000002.1"/>
</dbReference>
<comment type="similarity">
    <text evidence="1">Belongs to the LysR transcriptional regulatory family.</text>
</comment>
<evidence type="ECO:0000313" key="6">
    <source>
        <dbReference type="EMBL" id="SDJ00625.1"/>
    </source>
</evidence>
<dbReference type="SUPFAM" id="SSF46785">
    <property type="entry name" value="Winged helix' DNA-binding domain"/>
    <property type="match status" value="1"/>
</dbReference>
<gene>
    <name evidence="6" type="ORF">SAMN04487954_102319</name>
</gene>
<dbReference type="InterPro" id="IPR005119">
    <property type="entry name" value="LysR_subst-bd"/>
</dbReference>
<dbReference type="InterPro" id="IPR036390">
    <property type="entry name" value="WH_DNA-bd_sf"/>
</dbReference>
<dbReference type="Gene3D" id="3.40.190.10">
    <property type="entry name" value="Periplasmic binding protein-like II"/>
    <property type="match status" value="2"/>
</dbReference>
<evidence type="ECO:0000256" key="1">
    <source>
        <dbReference type="ARBA" id="ARBA00009437"/>
    </source>
</evidence>
<dbReference type="Gene3D" id="1.10.10.10">
    <property type="entry name" value="Winged helix-like DNA-binding domain superfamily/Winged helix DNA-binding domain"/>
    <property type="match status" value="1"/>
</dbReference>
<feature type="domain" description="HTH lysR-type" evidence="5">
    <location>
        <begin position="9"/>
        <end position="66"/>
    </location>
</feature>
<dbReference type="Pfam" id="PF03466">
    <property type="entry name" value="LysR_substrate"/>
    <property type="match status" value="1"/>
</dbReference>
<organism evidence="6 7">
    <name type="scientific">Billgrantia gudaonensis</name>
    <dbReference type="NCBI Taxonomy" id="376427"/>
    <lineage>
        <taxon>Bacteria</taxon>
        <taxon>Pseudomonadati</taxon>
        <taxon>Pseudomonadota</taxon>
        <taxon>Gammaproteobacteria</taxon>
        <taxon>Oceanospirillales</taxon>
        <taxon>Halomonadaceae</taxon>
        <taxon>Billgrantia</taxon>
    </lineage>
</organism>
<dbReference type="OrthoDB" id="6787458at2"/>
<evidence type="ECO:0000259" key="5">
    <source>
        <dbReference type="PROSITE" id="PS50931"/>
    </source>
</evidence>
<dbReference type="InterPro" id="IPR000847">
    <property type="entry name" value="LysR_HTH_N"/>
</dbReference>